<evidence type="ECO:0000313" key="3">
    <source>
        <dbReference type="Proteomes" id="UP001175211"/>
    </source>
</evidence>
<organism evidence="2 3">
    <name type="scientific">Armillaria tabescens</name>
    <name type="common">Ringless honey mushroom</name>
    <name type="synonym">Agaricus tabescens</name>
    <dbReference type="NCBI Taxonomy" id="1929756"/>
    <lineage>
        <taxon>Eukaryota</taxon>
        <taxon>Fungi</taxon>
        <taxon>Dikarya</taxon>
        <taxon>Basidiomycota</taxon>
        <taxon>Agaricomycotina</taxon>
        <taxon>Agaricomycetes</taxon>
        <taxon>Agaricomycetidae</taxon>
        <taxon>Agaricales</taxon>
        <taxon>Marasmiineae</taxon>
        <taxon>Physalacriaceae</taxon>
        <taxon>Desarmillaria</taxon>
    </lineage>
</organism>
<evidence type="ECO:0000256" key="1">
    <source>
        <dbReference type="SAM" id="MobiDB-lite"/>
    </source>
</evidence>
<comment type="caution">
    <text evidence="2">The sequence shown here is derived from an EMBL/GenBank/DDBJ whole genome shotgun (WGS) entry which is preliminary data.</text>
</comment>
<keyword evidence="3" id="KW-1185">Reference proteome</keyword>
<gene>
    <name evidence="2" type="ORF">EV420DRAFT_968277</name>
</gene>
<feature type="compositionally biased region" description="Polar residues" evidence="1">
    <location>
        <begin position="263"/>
        <end position="279"/>
    </location>
</feature>
<dbReference type="RefSeq" id="XP_060336634.1">
    <property type="nucleotide sequence ID" value="XM_060484186.1"/>
</dbReference>
<protein>
    <submittedName>
        <fullName evidence="2">Uncharacterized protein</fullName>
    </submittedName>
</protein>
<dbReference type="AlphaFoldDB" id="A0AA39NH79"/>
<feature type="region of interest" description="Disordered" evidence="1">
    <location>
        <begin position="263"/>
        <end position="284"/>
    </location>
</feature>
<accession>A0AA39NH79</accession>
<dbReference type="EMBL" id="JAUEPS010000005">
    <property type="protein sequence ID" value="KAK0465586.1"/>
    <property type="molecule type" value="Genomic_DNA"/>
</dbReference>
<dbReference type="Proteomes" id="UP001175211">
    <property type="component" value="Unassembled WGS sequence"/>
</dbReference>
<reference evidence="2" key="1">
    <citation type="submission" date="2023-06" db="EMBL/GenBank/DDBJ databases">
        <authorList>
            <consortium name="Lawrence Berkeley National Laboratory"/>
            <person name="Ahrendt S."/>
            <person name="Sahu N."/>
            <person name="Indic B."/>
            <person name="Wong-Bajracharya J."/>
            <person name="Merenyi Z."/>
            <person name="Ke H.-M."/>
            <person name="Monk M."/>
            <person name="Kocsube S."/>
            <person name="Drula E."/>
            <person name="Lipzen A."/>
            <person name="Balint B."/>
            <person name="Henrissat B."/>
            <person name="Andreopoulos B."/>
            <person name="Martin F.M."/>
            <person name="Harder C.B."/>
            <person name="Rigling D."/>
            <person name="Ford K.L."/>
            <person name="Foster G.D."/>
            <person name="Pangilinan J."/>
            <person name="Papanicolaou A."/>
            <person name="Barry K."/>
            <person name="LaButti K."/>
            <person name="Viragh M."/>
            <person name="Koriabine M."/>
            <person name="Yan M."/>
            <person name="Riley R."/>
            <person name="Champramary S."/>
            <person name="Plett K.L."/>
            <person name="Tsai I.J."/>
            <person name="Slot J."/>
            <person name="Sipos G."/>
            <person name="Plett J."/>
            <person name="Nagy L.G."/>
            <person name="Grigoriev I.V."/>
        </authorList>
    </citation>
    <scope>NUCLEOTIDE SEQUENCE</scope>
    <source>
        <strain evidence="2">CCBAS 213</strain>
    </source>
</reference>
<evidence type="ECO:0000313" key="2">
    <source>
        <dbReference type="EMBL" id="KAK0465586.1"/>
    </source>
</evidence>
<sequence>MPKRTKTLYQDNVRWRLWPSVRDNLQNFILAKLLTLLDNVSTRPQKGTRMARNLRRQRQHHTKTTLPVSTIVTSAEVISTNRPPEKVVASSSVNLRHKRDSNEKICTVKRKAVESKAVVLPGVSGTSFSNAIAASKRRLELEDDPGPMKKQKTLRSFVSSLPAQSEHVASTADLTAKLKRKRNLEVNQSANKRRRKGESSVELTSGTSVGSGGHREAVGSVGAFLSISSDASGVGPSDSAAELGLQDSEENRVLEVERHVGISSTSDCSAGPSTANISDSDGGDYRGNLRKITGVAAIYRATLGVPTAGEPIAEVPSI</sequence>
<dbReference type="GeneID" id="85367734"/>
<proteinExistence type="predicted"/>
<feature type="region of interest" description="Disordered" evidence="1">
    <location>
        <begin position="183"/>
        <end position="214"/>
    </location>
</feature>
<name>A0AA39NH79_ARMTA</name>